<accession>A0A1A9I337</accession>
<protein>
    <recommendedName>
        <fullName evidence="4">DUF4260 domain-containing protein</fullName>
    </recommendedName>
</protein>
<dbReference type="RefSeq" id="WP_067754761.1">
    <property type="nucleotide sequence ID" value="NZ_CP015772.1"/>
</dbReference>
<dbReference type="AlphaFoldDB" id="A0A1A9I337"/>
<keyword evidence="3" id="KW-1185">Reference proteome</keyword>
<dbReference type="EMBL" id="CP015772">
    <property type="protein sequence ID" value="ANH81101.1"/>
    <property type="molecule type" value="Genomic_DNA"/>
</dbReference>
<dbReference type="Pfam" id="PF14079">
    <property type="entry name" value="DUF4260"/>
    <property type="match status" value="1"/>
</dbReference>
<sequence>MKKLISIEELAMALLAVLGLYQLQAPWWCYLLLLLGPDISMAGYLVNNRIGAALYNFFHHKGFAIILFAAGFLMHLEALMITGLILFGHAALDRMLGYGLKLNKGFNYTHLGLIGKKKYEGR</sequence>
<dbReference type="Proteomes" id="UP000077667">
    <property type="component" value="Chromosome"/>
</dbReference>
<reference evidence="2 3" key="1">
    <citation type="submission" date="2016-05" db="EMBL/GenBank/DDBJ databases">
        <title>Niabella ginsenosidivorans BS26 whole genome sequencing.</title>
        <authorList>
            <person name="Im W.T."/>
            <person name="Siddiqi M.Z."/>
        </authorList>
    </citation>
    <scope>NUCLEOTIDE SEQUENCE [LARGE SCALE GENOMIC DNA]</scope>
    <source>
        <strain evidence="2 3">BS26</strain>
    </source>
</reference>
<dbReference type="KEGG" id="nia:A8C56_09015"/>
<feature type="transmembrane region" description="Helical" evidence="1">
    <location>
        <begin position="63"/>
        <end position="87"/>
    </location>
</feature>
<evidence type="ECO:0000256" key="1">
    <source>
        <dbReference type="SAM" id="Phobius"/>
    </source>
</evidence>
<proteinExistence type="predicted"/>
<dbReference type="InterPro" id="IPR025356">
    <property type="entry name" value="DUF4260"/>
</dbReference>
<name>A0A1A9I337_9BACT</name>
<feature type="transmembrane region" description="Helical" evidence="1">
    <location>
        <begin position="12"/>
        <end position="35"/>
    </location>
</feature>
<keyword evidence="1" id="KW-0812">Transmembrane</keyword>
<evidence type="ECO:0008006" key="4">
    <source>
        <dbReference type="Google" id="ProtNLM"/>
    </source>
</evidence>
<gene>
    <name evidence="2" type="ORF">A8C56_09015</name>
</gene>
<keyword evidence="1" id="KW-1133">Transmembrane helix</keyword>
<evidence type="ECO:0000313" key="2">
    <source>
        <dbReference type="EMBL" id="ANH81101.1"/>
    </source>
</evidence>
<dbReference type="OrthoDB" id="9813911at2"/>
<keyword evidence="1" id="KW-0472">Membrane</keyword>
<dbReference type="STRING" id="1176587.A8C56_09015"/>
<organism evidence="2 3">
    <name type="scientific">Niabella ginsenosidivorans</name>
    <dbReference type="NCBI Taxonomy" id="1176587"/>
    <lineage>
        <taxon>Bacteria</taxon>
        <taxon>Pseudomonadati</taxon>
        <taxon>Bacteroidota</taxon>
        <taxon>Chitinophagia</taxon>
        <taxon>Chitinophagales</taxon>
        <taxon>Chitinophagaceae</taxon>
        <taxon>Niabella</taxon>
    </lineage>
</organism>
<evidence type="ECO:0000313" key="3">
    <source>
        <dbReference type="Proteomes" id="UP000077667"/>
    </source>
</evidence>